<dbReference type="eggNOG" id="COG5570">
    <property type="taxonomic scope" value="Bacteria"/>
</dbReference>
<accession>B6IU71</accession>
<keyword evidence="3" id="KW-1185">Reference proteome</keyword>
<dbReference type="Gene3D" id="6.10.280.50">
    <property type="match status" value="1"/>
</dbReference>
<dbReference type="InterPro" id="IPR007420">
    <property type="entry name" value="DUF465"/>
</dbReference>
<keyword evidence="1" id="KW-0175">Coiled coil</keyword>
<evidence type="ECO:0000256" key="1">
    <source>
        <dbReference type="SAM" id="Coils"/>
    </source>
</evidence>
<evidence type="ECO:0000313" key="3">
    <source>
        <dbReference type="Proteomes" id="UP000001591"/>
    </source>
</evidence>
<feature type="coiled-coil region" evidence="1">
    <location>
        <begin position="7"/>
        <end position="55"/>
    </location>
</feature>
<gene>
    <name evidence="2" type="ordered locus">RC1_2568</name>
</gene>
<proteinExistence type="predicted"/>
<evidence type="ECO:0000313" key="2">
    <source>
        <dbReference type="EMBL" id="ACI99948.1"/>
    </source>
</evidence>
<dbReference type="Pfam" id="PF04325">
    <property type="entry name" value="DUF465"/>
    <property type="match status" value="1"/>
</dbReference>
<dbReference type="Proteomes" id="UP000001591">
    <property type="component" value="Chromosome"/>
</dbReference>
<dbReference type="AlphaFoldDB" id="B6IU71"/>
<dbReference type="EMBL" id="CP000613">
    <property type="protein sequence ID" value="ACI99948.1"/>
    <property type="molecule type" value="Genomic_DNA"/>
</dbReference>
<dbReference type="HOGENOM" id="CLU_175516_2_3_5"/>
<dbReference type="OrthoDB" id="7362854at2"/>
<protein>
    <recommendedName>
        <fullName evidence="4">DUF465 domain-containing protein</fullName>
    </recommendedName>
</protein>
<dbReference type="KEGG" id="rce:RC1_2568"/>
<organism evidence="2 3">
    <name type="scientific">Rhodospirillum centenum (strain ATCC 51521 / SW)</name>
    <dbReference type="NCBI Taxonomy" id="414684"/>
    <lineage>
        <taxon>Bacteria</taxon>
        <taxon>Pseudomonadati</taxon>
        <taxon>Pseudomonadota</taxon>
        <taxon>Alphaproteobacteria</taxon>
        <taxon>Rhodospirillales</taxon>
        <taxon>Rhodospirillaceae</taxon>
        <taxon>Rhodospirillum</taxon>
    </lineage>
</organism>
<name>B6IU71_RHOCS</name>
<dbReference type="STRING" id="414684.RC1_2568"/>
<dbReference type="InterPro" id="IPR038444">
    <property type="entry name" value="DUF465_sf"/>
</dbReference>
<reference evidence="2 3" key="1">
    <citation type="journal article" date="2010" name="BMC Genomics">
        <title>Metabolic flexibility revealed in the genome of the cyst-forming alpha-1 proteobacterium Rhodospirillum centenum.</title>
        <authorList>
            <person name="Lu Y.K."/>
            <person name="Marden J."/>
            <person name="Han M."/>
            <person name="Swingley W.D."/>
            <person name="Mastrian S.D."/>
            <person name="Chowdhury S.R."/>
            <person name="Hao J."/>
            <person name="Helmy T."/>
            <person name="Kim S."/>
            <person name="Kurdoglu A.A."/>
            <person name="Matthies H.J."/>
            <person name="Rollo D."/>
            <person name="Stothard P."/>
            <person name="Blankenship R.E."/>
            <person name="Bauer C.E."/>
            <person name="Touchman J.W."/>
        </authorList>
    </citation>
    <scope>NUCLEOTIDE SEQUENCE [LARGE SCALE GENOMIC DNA]</scope>
    <source>
        <strain evidence="3">ATCC 51521 / SW</strain>
    </source>
</reference>
<evidence type="ECO:0008006" key="4">
    <source>
        <dbReference type="Google" id="ProtNLM"/>
    </source>
</evidence>
<sequence length="55" mass="6741">MTAEPRIMSLRERHARLDRQIDDAQSRTYKDTVTIQRLKFEKLRVKEELDRLVRQ</sequence>